<dbReference type="PROSITE" id="PS50276">
    <property type="entry name" value="PANCREATIC_HORMONE_2"/>
    <property type="match status" value="1"/>
</dbReference>
<feature type="signal peptide" evidence="6">
    <location>
        <begin position="1"/>
        <end position="25"/>
    </location>
</feature>
<evidence type="ECO:0000313" key="7">
    <source>
        <dbReference type="EMBL" id="POI18740.1"/>
    </source>
</evidence>
<dbReference type="PANTHER" id="PTHR10533">
    <property type="entry name" value="NEUROPEPTIDE Y/PANCREATIC HORMONE/PEPTIDE YY"/>
    <property type="match status" value="1"/>
</dbReference>
<comment type="similarity">
    <text evidence="2 5">Belongs to the NPY family.</text>
</comment>
<dbReference type="EMBL" id="PPHD01117804">
    <property type="protein sequence ID" value="POI18740.1"/>
    <property type="molecule type" value="Genomic_DNA"/>
</dbReference>
<sequence length="59" mass="6564">MPPRWASLLLLACSLLLLAAPHCSAGPTQPTYPGDDAPVEDLIRFYNDLQQYLNVVTRH</sequence>
<comment type="subcellular location">
    <subcellularLocation>
        <location evidence="1">Secreted</location>
    </subcellularLocation>
</comment>
<dbReference type="GO" id="GO:0005615">
    <property type="term" value="C:extracellular space"/>
    <property type="evidence" value="ECO:0007669"/>
    <property type="project" value="TreeGrafter"/>
</dbReference>
<dbReference type="GO" id="GO:0007631">
    <property type="term" value="P:feeding behavior"/>
    <property type="evidence" value="ECO:0007669"/>
    <property type="project" value="TreeGrafter"/>
</dbReference>
<keyword evidence="8" id="KW-1185">Reference proteome</keyword>
<gene>
    <name evidence="7" type="ORF">CIB84_017516</name>
</gene>
<dbReference type="CDD" id="cd00126">
    <property type="entry name" value="PAH"/>
    <property type="match status" value="1"/>
</dbReference>
<evidence type="ECO:0008006" key="9">
    <source>
        <dbReference type="Google" id="ProtNLM"/>
    </source>
</evidence>
<keyword evidence="4" id="KW-0027">Amidation</keyword>
<organism evidence="7 8">
    <name type="scientific">Bambusicola thoracicus</name>
    <name type="common">Chinese bamboo-partridge</name>
    <name type="synonym">Perdix thoracica</name>
    <dbReference type="NCBI Taxonomy" id="9083"/>
    <lineage>
        <taxon>Eukaryota</taxon>
        <taxon>Metazoa</taxon>
        <taxon>Chordata</taxon>
        <taxon>Craniata</taxon>
        <taxon>Vertebrata</taxon>
        <taxon>Euteleostomi</taxon>
        <taxon>Archelosauria</taxon>
        <taxon>Archosauria</taxon>
        <taxon>Dinosauria</taxon>
        <taxon>Saurischia</taxon>
        <taxon>Theropoda</taxon>
        <taxon>Coelurosauria</taxon>
        <taxon>Aves</taxon>
        <taxon>Neognathae</taxon>
        <taxon>Galloanserae</taxon>
        <taxon>Galliformes</taxon>
        <taxon>Phasianidae</taxon>
        <taxon>Perdicinae</taxon>
        <taxon>Bambusicola</taxon>
    </lineage>
</organism>
<name>A0A2P4S3M7_BAMTH</name>
<dbReference type="GO" id="GO:0031841">
    <property type="term" value="F:neuropeptide Y receptor binding"/>
    <property type="evidence" value="ECO:0007669"/>
    <property type="project" value="TreeGrafter"/>
</dbReference>
<evidence type="ECO:0000313" key="8">
    <source>
        <dbReference type="Proteomes" id="UP000237246"/>
    </source>
</evidence>
<evidence type="ECO:0000256" key="6">
    <source>
        <dbReference type="SAM" id="SignalP"/>
    </source>
</evidence>
<dbReference type="PRINTS" id="PR00278">
    <property type="entry name" value="PANCHORMONE"/>
</dbReference>
<evidence type="ECO:0000256" key="1">
    <source>
        <dbReference type="ARBA" id="ARBA00004613"/>
    </source>
</evidence>
<dbReference type="InterPro" id="IPR001955">
    <property type="entry name" value="Pancreatic_hormone-like"/>
</dbReference>
<dbReference type="GO" id="GO:0005184">
    <property type="term" value="F:neuropeptide hormone activity"/>
    <property type="evidence" value="ECO:0007669"/>
    <property type="project" value="TreeGrafter"/>
</dbReference>
<dbReference type="Proteomes" id="UP000237246">
    <property type="component" value="Unassembled WGS sequence"/>
</dbReference>
<feature type="chain" id="PRO_5015138263" description="Pancreatic polypeptide" evidence="6">
    <location>
        <begin position="26"/>
        <end position="59"/>
    </location>
</feature>
<reference evidence="7 8" key="1">
    <citation type="submission" date="2018-01" db="EMBL/GenBank/DDBJ databases">
        <title>Comparison of the Chinese Bamboo Partridge and Red Junglefowl genome sequences highlights the importance of demography in genome evolution.</title>
        <authorList>
            <person name="Tiley G.P."/>
            <person name="Kimball R.T."/>
            <person name="Braun E.L."/>
            <person name="Burleigh J.G."/>
        </authorList>
    </citation>
    <scope>NUCLEOTIDE SEQUENCE [LARGE SCALE GENOMIC DNA]</scope>
    <source>
        <strain evidence="7">RTK389</strain>
        <tissue evidence="7">Blood</tissue>
    </source>
</reference>
<keyword evidence="3" id="KW-0964">Secreted</keyword>
<keyword evidence="6" id="KW-0732">Signal</keyword>
<dbReference type="SMART" id="SM00309">
    <property type="entry name" value="PAH"/>
    <property type="match status" value="1"/>
</dbReference>
<dbReference type="Gene3D" id="6.10.250.900">
    <property type="match status" value="1"/>
</dbReference>
<dbReference type="GO" id="GO:0007218">
    <property type="term" value="P:neuropeptide signaling pathway"/>
    <property type="evidence" value="ECO:0007669"/>
    <property type="project" value="TreeGrafter"/>
</dbReference>
<proteinExistence type="inferred from homology"/>
<protein>
    <recommendedName>
        <fullName evidence="9">Pancreatic polypeptide</fullName>
    </recommendedName>
</protein>
<dbReference type="AlphaFoldDB" id="A0A2P4S3M7"/>
<comment type="caution">
    <text evidence="7">The sequence shown here is derived from an EMBL/GenBank/DDBJ whole genome shotgun (WGS) entry which is preliminary data.</text>
</comment>
<evidence type="ECO:0000256" key="2">
    <source>
        <dbReference type="ARBA" id="ARBA00010022"/>
    </source>
</evidence>
<accession>A0A2P4S3M7</accession>
<evidence type="ECO:0000256" key="4">
    <source>
        <dbReference type="ARBA" id="ARBA00022815"/>
    </source>
</evidence>
<evidence type="ECO:0000256" key="3">
    <source>
        <dbReference type="ARBA" id="ARBA00022525"/>
    </source>
</evidence>
<evidence type="ECO:0000256" key="5">
    <source>
        <dbReference type="RuleBase" id="RU000656"/>
    </source>
</evidence>
<feature type="non-terminal residue" evidence="7">
    <location>
        <position position="59"/>
    </location>
</feature>
<dbReference type="Pfam" id="PF00159">
    <property type="entry name" value="Hormone_3"/>
    <property type="match status" value="1"/>
</dbReference>
<dbReference type="PANTHER" id="PTHR10533:SF5">
    <property type="entry name" value="PRO-NEUROPEPTIDE Y"/>
    <property type="match status" value="1"/>
</dbReference>
<dbReference type="OrthoDB" id="9901897at2759"/>